<dbReference type="InParanoid" id="A0A369KCV0"/>
<gene>
    <name evidence="1" type="ORF">Hypma_005961</name>
</gene>
<organism evidence="1 2">
    <name type="scientific">Hypsizygus marmoreus</name>
    <name type="common">White beech mushroom</name>
    <name type="synonym">Agaricus marmoreus</name>
    <dbReference type="NCBI Taxonomy" id="39966"/>
    <lineage>
        <taxon>Eukaryota</taxon>
        <taxon>Fungi</taxon>
        <taxon>Dikarya</taxon>
        <taxon>Basidiomycota</taxon>
        <taxon>Agaricomycotina</taxon>
        <taxon>Agaricomycetes</taxon>
        <taxon>Agaricomycetidae</taxon>
        <taxon>Agaricales</taxon>
        <taxon>Tricholomatineae</taxon>
        <taxon>Lyophyllaceae</taxon>
        <taxon>Hypsizygus</taxon>
    </lineage>
</organism>
<evidence type="ECO:0000313" key="1">
    <source>
        <dbReference type="EMBL" id="RDB30707.1"/>
    </source>
</evidence>
<name>A0A369KCV0_HYPMA</name>
<accession>A0A369KCV0</accession>
<keyword evidence="2" id="KW-1185">Reference proteome</keyword>
<dbReference type="Proteomes" id="UP000076154">
    <property type="component" value="Unassembled WGS sequence"/>
</dbReference>
<proteinExistence type="predicted"/>
<dbReference type="EMBL" id="LUEZ02000004">
    <property type="protein sequence ID" value="RDB30707.1"/>
    <property type="molecule type" value="Genomic_DNA"/>
</dbReference>
<reference evidence="1" key="1">
    <citation type="submission" date="2018-04" db="EMBL/GenBank/DDBJ databases">
        <title>Whole genome sequencing of Hypsizygus marmoreus.</title>
        <authorList>
            <person name="Choi I.-G."/>
            <person name="Min B."/>
            <person name="Kim J.-G."/>
            <person name="Kim S."/>
            <person name="Oh Y.-L."/>
            <person name="Kong W.-S."/>
            <person name="Park H."/>
            <person name="Jeong J."/>
            <person name="Song E.-S."/>
        </authorList>
    </citation>
    <scope>NUCLEOTIDE SEQUENCE [LARGE SCALE GENOMIC DNA]</scope>
    <source>
        <strain evidence="1">51987-8</strain>
    </source>
</reference>
<evidence type="ECO:0000313" key="2">
    <source>
        <dbReference type="Proteomes" id="UP000076154"/>
    </source>
</evidence>
<comment type="caution">
    <text evidence="1">The sequence shown here is derived from an EMBL/GenBank/DDBJ whole genome shotgun (WGS) entry which is preliminary data.</text>
</comment>
<sequence length="72" mass="8423">MLNQRRIRVTFKESSEFCSHLDGHQRLIRSFFSIFRHSRKTYSYGGSRACKVSQTFTLLIFVGLELCALIPH</sequence>
<dbReference type="AlphaFoldDB" id="A0A369KCV0"/>
<protein>
    <submittedName>
        <fullName evidence="1">Uncharacterized protein</fullName>
    </submittedName>
</protein>